<dbReference type="GO" id="GO:0006516">
    <property type="term" value="P:glycoprotein catabolic process"/>
    <property type="evidence" value="ECO:0007669"/>
    <property type="project" value="TreeGrafter"/>
</dbReference>
<dbReference type="PANTHER" id="PTHR12125:SF12">
    <property type="entry name" value="F-BOX ONLY PROTEIN 6"/>
    <property type="match status" value="1"/>
</dbReference>
<dbReference type="GO" id="GO:0036503">
    <property type="term" value="P:ERAD pathway"/>
    <property type="evidence" value="ECO:0007669"/>
    <property type="project" value="TreeGrafter"/>
</dbReference>
<evidence type="ECO:0000313" key="3">
    <source>
        <dbReference type="EMBL" id="ETE69344.1"/>
    </source>
</evidence>
<dbReference type="InterPro" id="IPR039752">
    <property type="entry name" value="F-box_only"/>
</dbReference>
<dbReference type="InterPro" id="IPR007397">
    <property type="entry name" value="F-box-assoc_dom"/>
</dbReference>
<gene>
    <name evidence="3" type="primary">FBXO44</name>
    <name evidence="3" type="ORF">L345_04854</name>
</gene>
<keyword evidence="4" id="KW-1185">Reference proteome</keyword>
<accession>V8P454</accession>
<reference evidence="3 4" key="1">
    <citation type="journal article" date="2013" name="Proc. Natl. Acad. Sci. U.S.A.">
        <title>The king cobra genome reveals dynamic gene evolution and adaptation in the snake venom system.</title>
        <authorList>
            <person name="Vonk F.J."/>
            <person name="Casewell N.R."/>
            <person name="Henkel C.V."/>
            <person name="Heimberg A.M."/>
            <person name="Jansen H.J."/>
            <person name="McCleary R.J."/>
            <person name="Kerkkamp H.M."/>
            <person name="Vos R.A."/>
            <person name="Guerreiro I."/>
            <person name="Calvete J.J."/>
            <person name="Wuster W."/>
            <person name="Woods A.E."/>
            <person name="Logan J.M."/>
            <person name="Harrison R.A."/>
            <person name="Castoe T.A."/>
            <person name="de Koning A.P."/>
            <person name="Pollock D.D."/>
            <person name="Yandell M."/>
            <person name="Calderon D."/>
            <person name="Renjifo C."/>
            <person name="Currier R.B."/>
            <person name="Salgado D."/>
            <person name="Pla D."/>
            <person name="Sanz L."/>
            <person name="Hyder A.S."/>
            <person name="Ribeiro J.M."/>
            <person name="Arntzen J.W."/>
            <person name="van den Thillart G.E."/>
            <person name="Boetzer M."/>
            <person name="Pirovano W."/>
            <person name="Dirks R.P."/>
            <person name="Spaink H.P."/>
            <person name="Duboule D."/>
            <person name="McGlinn E."/>
            <person name="Kini R.M."/>
            <person name="Richardson M.K."/>
        </authorList>
    </citation>
    <scope>NUCLEOTIDE SEQUENCE</scope>
    <source>
        <tissue evidence="3">Blood</tissue>
    </source>
</reference>
<dbReference type="PANTHER" id="PTHR12125">
    <property type="entry name" value="F-BOX ONLY PROTEIN 6-LIKE PROTEIN"/>
    <property type="match status" value="1"/>
</dbReference>
<dbReference type="SUPFAM" id="SSF49785">
    <property type="entry name" value="Galactose-binding domain-like"/>
    <property type="match status" value="1"/>
</dbReference>
<proteinExistence type="predicted"/>
<dbReference type="GO" id="GO:0031146">
    <property type="term" value="P:SCF-dependent proteasomal ubiquitin-dependent protein catabolic process"/>
    <property type="evidence" value="ECO:0007669"/>
    <property type="project" value="TreeGrafter"/>
</dbReference>
<evidence type="ECO:0000256" key="1">
    <source>
        <dbReference type="SAM" id="MobiDB-lite"/>
    </source>
</evidence>
<organism evidence="3 4">
    <name type="scientific">Ophiophagus hannah</name>
    <name type="common">King cobra</name>
    <name type="synonym">Naja hannah</name>
    <dbReference type="NCBI Taxonomy" id="8665"/>
    <lineage>
        <taxon>Eukaryota</taxon>
        <taxon>Metazoa</taxon>
        <taxon>Chordata</taxon>
        <taxon>Craniata</taxon>
        <taxon>Vertebrata</taxon>
        <taxon>Euteleostomi</taxon>
        <taxon>Lepidosauria</taxon>
        <taxon>Squamata</taxon>
        <taxon>Bifurcata</taxon>
        <taxon>Unidentata</taxon>
        <taxon>Episquamata</taxon>
        <taxon>Toxicofera</taxon>
        <taxon>Serpentes</taxon>
        <taxon>Colubroidea</taxon>
        <taxon>Elapidae</taxon>
        <taxon>Elapinae</taxon>
        <taxon>Ophiophagus</taxon>
    </lineage>
</organism>
<feature type="non-terminal residue" evidence="3">
    <location>
        <position position="1"/>
    </location>
</feature>
<evidence type="ECO:0000259" key="2">
    <source>
        <dbReference type="PROSITE" id="PS51114"/>
    </source>
</evidence>
<comment type="caution">
    <text evidence="3">The sequence shown here is derived from an EMBL/GenBank/DDBJ whole genome shotgun (WGS) entry which is preliminary data.</text>
</comment>
<dbReference type="EMBL" id="AZIM01000784">
    <property type="protein sequence ID" value="ETE69344.1"/>
    <property type="molecule type" value="Genomic_DNA"/>
</dbReference>
<dbReference type="OrthoDB" id="9049704at2759"/>
<sequence>MFVERSQFSPEEGTDPAGPAGGPLPGRALQGSQAGPDPQLPAGLQTVALPSGPPRGLEEEMRATWLLPGAAGRQPSGLEGLLLQLERQESPEERLRKRFFVKKAQRVTLKDRGIPNWVMDEMKPQIRVKDWYFNVDNSHYQLTVKLLSADCQVLQDYCKMFEVRERVPTVEEWREVSYTFENYPSGVRYVDFEHRVGWRSAVKVTNSSIAVDLV</sequence>
<dbReference type="Proteomes" id="UP000018936">
    <property type="component" value="Unassembled WGS sequence"/>
</dbReference>
<feature type="domain" description="FBA" evidence="2">
    <location>
        <begin position="42"/>
        <end position="214"/>
    </location>
</feature>
<dbReference type="GO" id="GO:0005737">
    <property type="term" value="C:cytoplasm"/>
    <property type="evidence" value="ECO:0007669"/>
    <property type="project" value="TreeGrafter"/>
</dbReference>
<evidence type="ECO:0000313" key="4">
    <source>
        <dbReference type="Proteomes" id="UP000018936"/>
    </source>
</evidence>
<dbReference type="Gene3D" id="2.60.120.260">
    <property type="entry name" value="Galactose-binding domain-like"/>
    <property type="match status" value="1"/>
</dbReference>
<dbReference type="GO" id="GO:0061630">
    <property type="term" value="F:ubiquitin protein ligase activity"/>
    <property type="evidence" value="ECO:0007669"/>
    <property type="project" value="TreeGrafter"/>
</dbReference>
<dbReference type="AlphaFoldDB" id="V8P454"/>
<protein>
    <submittedName>
        <fullName evidence="3">F-box only protein 44</fullName>
    </submittedName>
</protein>
<dbReference type="SMART" id="SM01198">
    <property type="entry name" value="FBA"/>
    <property type="match status" value="1"/>
</dbReference>
<name>V8P454_OPHHA</name>
<dbReference type="PROSITE" id="PS51114">
    <property type="entry name" value="FBA"/>
    <property type="match status" value="1"/>
</dbReference>
<feature type="region of interest" description="Disordered" evidence="1">
    <location>
        <begin position="1"/>
        <end position="55"/>
    </location>
</feature>
<dbReference type="GO" id="GO:0019005">
    <property type="term" value="C:SCF ubiquitin ligase complex"/>
    <property type="evidence" value="ECO:0007669"/>
    <property type="project" value="TreeGrafter"/>
</dbReference>
<dbReference type="Pfam" id="PF04300">
    <property type="entry name" value="FBA"/>
    <property type="match status" value="1"/>
</dbReference>
<dbReference type="InterPro" id="IPR008979">
    <property type="entry name" value="Galactose-bd-like_sf"/>
</dbReference>